<evidence type="ECO:0000256" key="1">
    <source>
        <dbReference type="SAM" id="Phobius"/>
    </source>
</evidence>
<dbReference type="OrthoDB" id="6380398at2759"/>
<comment type="caution">
    <text evidence="3">The sequence shown here is derived from an EMBL/GenBank/DDBJ whole genome shotgun (WGS) entry which is preliminary data.</text>
</comment>
<protein>
    <recommendedName>
        <fullName evidence="2">SEA domain-containing protein</fullName>
    </recommendedName>
</protein>
<dbReference type="Gene3D" id="3.30.70.960">
    <property type="entry name" value="SEA domain"/>
    <property type="match status" value="1"/>
</dbReference>
<feature type="domain" description="SEA" evidence="2">
    <location>
        <begin position="113"/>
        <end position="230"/>
    </location>
</feature>
<dbReference type="PROSITE" id="PS50024">
    <property type="entry name" value="SEA"/>
    <property type="match status" value="1"/>
</dbReference>
<dbReference type="EMBL" id="BFAA01003539">
    <property type="protein sequence ID" value="GCB71852.1"/>
    <property type="molecule type" value="Genomic_DNA"/>
</dbReference>
<sequence>MRREAAPCNQTLQPDFLATVCSSQIHPAALTTPDCSMSQHSPAQYPPLCHEALNPGVPAQSAQLYRHPETTPQNKSEKRCDPTKIVLVVLLLLVIFGGAAAILWYFVYEIPNGRVYFSGSVHLINAFFTSALTDSRSTEFIYLANQAEESLAEMFRRSQLAQRFVSVNVISFSEGSVLAYFMITFSVGRNRLIEDNTVLHAYDVVKQYIRALNNNVTGLYDILSEANFESVSNEITQQYQLFRGQRGENDVIFTELNETEHDEHSLFLEEGT</sequence>
<organism evidence="3 4">
    <name type="scientific">Scyliorhinus torazame</name>
    <name type="common">Cloudy catshark</name>
    <name type="synonym">Catulus torazame</name>
    <dbReference type="NCBI Taxonomy" id="75743"/>
    <lineage>
        <taxon>Eukaryota</taxon>
        <taxon>Metazoa</taxon>
        <taxon>Chordata</taxon>
        <taxon>Craniata</taxon>
        <taxon>Vertebrata</taxon>
        <taxon>Chondrichthyes</taxon>
        <taxon>Elasmobranchii</taxon>
        <taxon>Galeomorphii</taxon>
        <taxon>Galeoidea</taxon>
        <taxon>Carcharhiniformes</taxon>
        <taxon>Scyliorhinidae</taxon>
        <taxon>Scyliorhinus</taxon>
    </lineage>
</organism>
<proteinExistence type="predicted"/>
<feature type="transmembrane region" description="Helical" evidence="1">
    <location>
        <begin position="85"/>
        <end position="107"/>
    </location>
</feature>
<name>A0A401PFE3_SCYTO</name>
<evidence type="ECO:0000259" key="2">
    <source>
        <dbReference type="PROSITE" id="PS50024"/>
    </source>
</evidence>
<dbReference type="Proteomes" id="UP000288216">
    <property type="component" value="Unassembled WGS sequence"/>
</dbReference>
<evidence type="ECO:0000313" key="3">
    <source>
        <dbReference type="EMBL" id="GCB71852.1"/>
    </source>
</evidence>
<keyword evidence="1" id="KW-0472">Membrane</keyword>
<accession>A0A401PFE3</accession>
<dbReference type="STRING" id="75743.A0A401PFE3"/>
<gene>
    <name evidence="3" type="ORF">scyTo_0008953</name>
</gene>
<dbReference type="InterPro" id="IPR036364">
    <property type="entry name" value="SEA_dom_sf"/>
</dbReference>
<keyword evidence="4" id="KW-1185">Reference proteome</keyword>
<keyword evidence="1" id="KW-1133">Transmembrane helix</keyword>
<dbReference type="SUPFAM" id="SSF82671">
    <property type="entry name" value="SEA domain"/>
    <property type="match status" value="1"/>
</dbReference>
<dbReference type="AlphaFoldDB" id="A0A401PFE3"/>
<dbReference type="Pfam" id="PF01390">
    <property type="entry name" value="SEA"/>
    <property type="match status" value="1"/>
</dbReference>
<dbReference type="InterPro" id="IPR000082">
    <property type="entry name" value="SEA_dom"/>
</dbReference>
<evidence type="ECO:0000313" key="4">
    <source>
        <dbReference type="Proteomes" id="UP000288216"/>
    </source>
</evidence>
<reference evidence="3 4" key="1">
    <citation type="journal article" date="2018" name="Nat. Ecol. Evol.">
        <title>Shark genomes provide insights into elasmobranch evolution and the origin of vertebrates.</title>
        <authorList>
            <person name="Hara Y"/>
            <person name="Yamaguchi K"/>
            <person name="Onimaru K"/>
            <person name="Kadota M"/>
            <person name="Koyanagi M"/>
            <person name="Keeley SD"/>
            <person name="Tatsumi K"/>
            <person name="Tanaka K"/>
            <person name="Motone F"/>
            <person name="Kageyama Y"/>
            <person name="Nozu R"/>
            <person name="Adachi N"/>
            <person name="Nishimura O"/>
            <person name="Nakagawa R"/>
            <person name="Tanegashima C"/>
            <person name="Kiyatake I"/>
            <person name="Matsumoto R"/>
            <person name="Murakumo K"/>
            <person name="Nishida K"/>
            <person name="Terakita A"/>
            <person name="Kuratani S"/>
            <person name="Sato K"/>
            <person name="Hyodo S Kuraku.S."/>
        </authorList>
    </citation>
    <scope>NUCLEOTIDE SEQUENCE [LARGE SCALE GENOMIC DNA]</scope>
</reference>
<keyword evidence="1" id="KW-0812">Transmembrane</keyword>